<dbReference type="InterPro" id="IPR036278">
    <property type="entry name" value="Sialidase_sf"/>
</dbReference>
<dbReference type="Gene3D" id="2.120.10.10">
    <property type="match status" value="1"/>
</dbReference>
<name>A0A7S0P3D7_9EUKA</name>
<dbReference type="AlphaFoldDB" id="A0A7S0P3D7"/>
<gene>
    <name evidence="1" type="ORF">CLEP1334_LOCUS25959</name>
</gene>
<proteinExistence type="predicted"/>
<dbReference type="EMBL" id="HBER01051946">
    <property type="protein sequence ID" value="CAD8550669.1"/>
    <property type="molecule type" value="Transcribed_RNA"/>
</dbReference>
<dbReference type="SUPFAM" id="SSF50939">
    <property type="entry name" value="Sialidases"/>
    <property type="match status" value="1"/>
</dbReference>
<dbReference type="CDD" id="cd15482">
    <property type="entry name" value="Sialidase_non-viral"/>
    <property type="match status" value="1"/>
</dbReference>
<organism evidence="1">
    <name type="scientific">Calcidiscus leptoporus</name>
    <dbReference type="NCBI Taxonomy" id="127549"/>
    <lineage>
        <taxon>Eukaryota</taxon>
        <taxon>Haptista</taxon>
        <taxon>Haptophyta</taxon>
        <taxon>Prymnesiophyceae</taxon>
        <taxon>Coccolithales</taxon>
        <taxon>Calcidiscaceae</taxon>
        <taxon>Calcidiscus</taxon>
    </lineage>
</organism>
<sequence>MLAAAPRNGIIPCNCSFIHAGARLFDFGLPVLIGEGEPGEHYWFPEHGAVLPKHPQWQHPAIVASARYVPDGGPPRPGTRHKFESKVSFDGGENFSHLWFDRVVLGTGTEQLADGSLVFPGVGCERTPDNRSFVCENVRYFGCDDSGTATICSNVSATGVPYSGFPFDVARFVSYEQESKVVSIPDVSRATRLLVQLRTFWRSLESESSTLGAFGSNDGGASWRFLAVVAEGSSARLIVSEAQPEPSENDACLLADGRLLAIWRVEACAPYHKSYSADNGTTWTAPVALPFGSARPKLLRLPDGRVVVSGGRPGLFLWIGDSDAEVWTAVNVASIHNGLVAAWRLPASWQYSAEFVNSSSRGAYLMESTCYTSLLAIGNGTMVLFYDRLGNGWKEPPGPWGDRDRTFSLRFRISD</sequence>
<protein>
    <recommendedName>
        <fullName evidence="2">Sialidase domain-containing protein</fullName>
    </recommendedName>
</protein>
<evidence type="ECO:0008006" key="2">
    <source>
        <dbReference type="Google" id="ProtNLM"/>
    </source>
</evidence>
<accession>A0A7S0P3D7</accession>
<reference evidence="1" key="1">
    <citation type="submission" date="2021-01" db="EMBL/GenBank/DDBJ databases">
        <authorList>
            <person name="Corre E."/>
            <person name="Pelletier E."/>
            <person name="Niang G."/>
            <person name="Scheremetjew M."/>
            <person name="Finn R."/>
            <person name="Kale V."/>
            <person name="Holt S."/>
            <person name="Cochrane G."/>
            <person name="Meng A."/>
            <person name="Brown T."/>
            <person name="Cohen L."/>
        </authorList>
    </citation>
    <scope>NUCLEOTIDE SEQUENCE</scope>
    <source>
        <strain evidence="1">RCC1130</strain>
    </source>
</reference>
<evidence type="ECO:0000313" key="1">
    <source>
        <dbReference type="EMBL" id="CAD8550669.1"/>
    </source>
</evidence>